<comment type="caution">
    <text evidence="2">The sequence shown here is derived from an EMBL/GenBank/DDBJ whole genome shotgun (WGS) entry which is preliminary data.</text>
</comment>
<evidence type="ECO:0000256" key="1">
    <source>
        <dbReference type="SAM" id="Phobius"/>
    </source>
</evidence>
<dbReference type="AlphaFoldDB" id="A0A934K4W2"/>
<accession>A0A934K4W2</accession>
<name>A0A934K4W2_9BACT</name>
<feature type="transmembrane region" description="Helical" evidence="1">
    <location>
        <begin position="6"/>
        <end position="26"/>
    </location>
</feature>
<proteinExistence type="predicted"/>
<keyword evidence="1" id="KW-1133">Transmembrane helix</keyword>
<reference evidence="2" key="1">
    <citation type="submission" date="2020-10" db="EMBL/GenBank/DDBJ databases">
        <title>Ca. Dormibacterota MAGs.</title>
        <authorList>
            <person name="Montgomery K."/>
        </authorList>
    </citation>
    <scope>NUCLEOTIDE SEQUENCE [LARGE SCALE GENOMIC DNA]</scope>
    <source>
        <strain evidence="2">SC8812_S17_10</strain>
    </source>
</reference>
<protein>
    <submittedName>
        <fullName evidence="2">Uncharacterized protein</fullName>
    </submittedName>
</protein>
<dbReference type="EMBL" id="JAEKNR010000187">
    <property type="protein sequence ID" value="MBJ7600099.1"/>
    <property type="molecule type" value="Genomic_DNA"/>
</dbReference>
<feature type="transmembrane region" description="Helical" evidence="1">
    <location>
        <begin position="139"/>
        <end position="156"/>
    </location>
</feature>
<keyword evidence="1" id="KW-0472">Membrane</keyword>
<dbReference type="RefSeq" id="WP_338203795.1">
    <property type="nucleotide sequence ID" value="NZ_JAEKNR010000187.1"/>
</dbReference>
<keyword evidence="1" id="KW-0812">Transmembrane</keyword>
<keyword evidence="3" id="KW-1185">Reference proteome</keyword>
<evidence type="ECO:0000313" key="3">
    <source>
        <dbReference type="Proteomes" id="UP000612893"/>
    </source>
</evidence>
<sequence length="164" mass="16660">MVVTAYLALIGVLGLICLLAYLRGSISVEPDRQMAADIFWGAGLASAASFGVGWALVSGIALAAAEGGSGASVAPQETYVLSDTSLNVLFGSGGGLLGFALIALMFGSGGILPNWLRWVTLVAGILATTAPFFFTAPAIPLWGIVIGVWLLASGRGRRSATISS</sequence>
<evidence type="ECO:0000313" key="2">
    <source>
        <dbReference type="EMBL" id="MBJ7600099.1"/>
    </source>
</evidence>
<gene>
    <name evidence="2" type="ORF">JF922_18740</name>
</gene>
<dbReference type="Proteomes" id="UP000612893">
    <property type="component" value="Unassembled WGS sequence"/>
</dbReference>
<feature type="transmembrane region" description="Helical" evidence="1">
    <location>
        <begin position="85"/>
        <end position="106"/>
    </location>
</feature>
<organism evidence="2 3">
    <name type="scientific">Candidatus Nephthysia bennettiae</name>
    <dbReference type="NCBI Taxonomy" id="3127016"/>
    <lineage>
        <taxon>Bacteria</taxon>
        <taxon>Bacillati</taxon>
        <taxon>Candidatus Dormiibacterota</taxon>
        <taxon>Candidatus Dormibacteria</taxon>
        <taxon>Candidatus Dormibacterales</taxon>
        <taxon>Candidatus Dormibacteraceae</taxon>
        <taxon>Candidatus Nephthysia</taxon>
    </lineage>
</organism>
<feature type="transmembrane region" description="Helical" evidence="1">
    <location>
        <begin position="38"/>
        <end position="65"/>
    </location>
</feature>